<dbReference type="SMART" id="SM00382">
    <property type="entry name" value="AAA"/>
    <property type="match status" value="1"/>
</dbReference>
<dbReference type="Pfam" id="PF07717">
    <property type="entry name" value="OB_NTP_bind"/>
    <property type="match status" value="1"/>
</dbReference>
<dbReference type="EMBL" id="PZQS01000004">
    <property type="protein sequence ID" value="PVD32917.1"/>
    <property type="molecule type" value="Genomic_DNA"/>
</dbReference>
<name>A0A2T7PHN3_POMCA</name>
<dbReference type="InterPro" id="IPR001650">
    <property type="entry name" value="Helicase_C-like"/>
</dbReference>
<dbReference type="PROSITE" id="PS51194">
    <property type="entry name" value="HELICASE_CTER"/>
    <property type="match status" value="1"/>
</dbReference>
<feature type="compositionally biased region" description="Basic and acidic residues" evidence="6">
    <location>
        <begin position="499"/>
        <end position="527"/>
    </location>
</feature>
<dbReference type="FunFam" id="3.40.50.300:FF:000895">
    <property type="entry name" value="probable ATP-dependent RNA helicase DHX37"/>
    <property type="match status" value="1"/>
</dbReference>
<dbReference type="GO" id="GO:0003723">
    <property type="term" value="F:RNA binding"/>
    <property type="evidence" value="ECO:0007669"/>
    <property type="project" value="TreeGrafter"/>
</dbReference>
<feature type="region of interest" description="Disordered" evidence="6">
    <location>
        <begin position="1"/>
        <end position="23"/>
    </location>
</feature>
<dbReference type="Pfam" id="PF23362">
    <property type="entry name" value="DHX37_C"/>
    <property type="match status" value="1"/>
</dbReference>
<feature type="compositionally biased region" description="Acidic residues" evidence="6">
    <location>
        <begin position="153"/>
        <end position="170"/>
    </location>
</feature>
<comment type="caution">
    <text evidence="9">The sequence shown here is derived from an EMBL/GenBank/DDBJ whole genome shotgun (WGS) entry which is preliminary data.</text>
</comment>
<dbReference type="CDD" id="cd18791">
    <property type="entry name" value="SF2_C_RHA"/>
    <property type="match status" value="1"/>
</dbReference>
<dbReference type="SUPFAM" id="SSF52540">
    <property type="entry name" value="P-loop containing nucleoside triphosphate hydrolases"/>
    <property type="match status" value="1"/>
</dbReference>
<organism evidence="9 10">
    <name type="scientific">Pomacea canaliculata</name>
    <name type="common">Golden apple snail</name>
    <dbReference type="NCBI Taxonomy" id="400727"/>
    <lineage>
        <taxon>Eukaryota</taxon>
        <taxon>Metazoa</taxon>
        <taxon>Spiralia</taxon>
        <taxon>Lophotrochozoa</taxon>
        <taxon>Mollusca</taxon>
        <taxon>Gastropoda</taxon>
        <taxon>Caenogastropoda</taxon>
        <taxon>Architaenioglossa</taxon>
        <taxon>Ampullarioidea</taxon>
        <taxon>Ampullariidae</taxon>
        <taxon>Pomacea</taxon>
    </lineage>
</organism>
<dbReference type="PANTHER" id="PTHR18934">
    <property type="entry name" value="ATP-DEPENDENT RNA HELICASE"/>
    <property type="match status" value="1"/>
</dbReference>
<evidence type="ECO:0000256" key="6">
    <source>
        <dbReference type="SAM" id="MobiDB-lite"/>
    </source>
</evidence>
<comment type="similarity">
    <text evidence="1">Belongs to the DEAD box helicase family. DEAH subfamily.</text>
</comment>
<dbReference type="InterPro" id="IPR014001">
    <property type="entry name" value="Helicase_ATP-bd"/>
</dbReference>
<gene>
    <name evidence="9" type="ORF">C0Q70_08364</name>
</gene>
<keyword evidence="3" id="KW-0378">Hydrolase</keyword>
<keyword evidence="10" id="KW-1185">Reference proteome</keyword>
<evidence type="ECO:0000256" key="1">
    <source>
        <dbReference type="ARBA" id="ARBA00008792"/>
    </source>
</evidence>
<dbReference type="SMART" id="SM00490">
    <property type="entry name" value="HELICc"/>
    <property type="match status" value="1"/>
</dbReference>
<dbReference type="PANTHER" id="PTHR18934:SF99">
    <property type="entry name" value="ATP-DEPENDENT RNA HELICASE DHX37-RELATED"/>
    <property type="match status" value="1"/>
</dbReference>
<dbReference type="Pfam" id="PF00270">
    <property type="entry name" value="DEAD"/>
    <property type="match status" value="1"/>
</dbReference>
<sequence length="1175" mass="132997">MGRKRHNWKARVQTETEIDRSEEKKIKLDLPEANEEHYDDSNALVLPSRKRKTKQLQKCEPTVKPLTKKERKTLQKIVATKEKKAKRASLLQSLQSVQATEEELRLFTSISEVHSQRFKSKLLDVADPEDKGTNAIRGSKKKMAVSNEKIQEEVEEIDTSDMSTDDEEENEERKQASDEQEGQTLSKMDKQFSSDTCLSNPSGEKKTDHRETNVDKEETKKLIKTETEAKPAVHIPLSRLPEIEEARQKLPILGEEQAVMECINENPTVIICGETGSGKTTQVPQFLYEAGYAHGGGIIGVTEPRRVAAISMSQRVATEMNLSTREVSYQIRFEGNATPDTRIKFMTDGVLLKEVQQDFLLLKYSVIIVDEAHERSVYTDILIGLLSRIVPLRAKKGKPLKLIIMSATLRIEDFTENSHLFRVKPPVVKVDSRQFPVTVHFNRRTPFDNYLAEAYKKACKIHQQLPEGGILIFVTSQQEVQTLCSKLKKAFPYIKGQVEAKPEKTESRRERRKKEEEEKKIMPKIDLNKYSVQPTDDEAEMEMGDDSDLDFDHNDIETEEEDEKDMEESAENDIQKTVQPLWVLPLYSLLSSEKQARVFRPSPEGCRLCVVATNVAETSLTIPNVRYVIDTGKAKTKYYDKVTGVSTFKITWASKASANQRAGRAGRVGPGHCYRLYSSAMFNDSFPQFSPPEITRRPVDDLVLQMKDMNIDRVENFPFPTTPDSEQIKLVHYTTASAAKITPLGRAMASFPVSPRYARMLAMGHQQGLLPYVIAAVAALSVDQLFIDTRASSDAATEASVAILKMAIFSMQIDKELIFILYHLYHQLSLLCAGVFAQESSDVQKKIQTICNVKRLWAGSGNSLLLGDLMVLLKAVGACEYEGLSPQFCDRYGIRFKAIKEVRKLRTQLTNAINMALPEANLCVDPKLTPPTDLQAKLLRQIALSGLADHIARFNPQVPTASDADSQKKKYAYECCEFEEAVYIHPTSALYKKNKEFVVYQNIHETSRPYMKGVVAVEEEWLPIYAPSYCTFSNPLEDPPPSWNASLGQVMCYRTSTFGRCCWKLPAVCVPYPPGLDRFKWFARFLLEGQVHAALGKYTPDLLTTPATMIKPWAKLQPRTEVLLKTLVSRNVDSHSSLLAAWDKDPKYMLSAFLQWLPESMHFQVVENWPPTVKS</sequence>
<dbReference type="FunFam" id="3.40.50.300:FF:003770">
    <property type="entry name" value="ATP-dependent RNA helicase DHR1, putative"/>
    <property type="match status" value="1"/>
</dbReference>
<dbReference type="GO" id="GO:0004386">
    <property type="term" value="F:helicase activity"/>
    <property type="evidence" value="ECO:0007669"/>
    <property type="project" value="UniProtKB-KW"/>
</dbReference>
<feature type="domain" description="Helicase C-terminal" evidence="8">
    <location>
        <begin position="526"/>
        <end position="710"/>
    </location>
</feature>
<evidence type="ECO:0000259" key="7">
    <source>
        <dbReference type="PROSITE" id="PS51192"/>
    </source>
</evidence>
<dbReference type="InterPro" id="IPR002464">
    <property type="entry name" value="DNA/RNA_helicase_DEAH_CS"/>
</dbReference>
<dbReference type="Pfam" id="PF00271">
    <property type="entry name" value="Helicase_C"/>
    <property type="match status" value="1"/>
</dbReference>
<evidence type="ECO:0000259" key="8">
    <source>
        <dbReference type="PROSITE" id="PS51194"/>
    </source>
</evidence>
<dbReference type="Gene3D" id="1.20.120.1080">
    <property type="match status" value="1"/>
</dbReference>
<keyword evidence="5" id="KW-0067">ATP-binding</keyword>
<feature type="compositionally biased region" description="Basic and acidic residues" evidence="6">
    <location>
        <begin position="203"/>
        <end position="222"/>
    </location>
</feature>
<dbReference type="Pfam" id="PF21010">
    <property type="entry name" value="HA2_C"/>
    <property type="match status" value="1"/>
</dbReference>
<dbReference type="AlphaFoldDB" id="A0A2T7PHN3"/>
<protein>
    <recommendedName>
        <fullName evidence="11">RNA helicase</fullName>
    </recommendedName>
</protein>
<feature type="compositionally biased region" description="Acidic residues" evidence="6">
    <location>
        <begin position="535"/>
        <end position="549"/>
    </location>
</feature>
<evidence type="ECO:0000256" key="5">
    <source>
        <dbReference type="ARBA" id="ARBA00022840"/>
    </source>
</evidence>
<dbReference type="SMART" id="SM00487">
    <property type="entry name" value="DEXDc"/>
    <property type="match status" value="1"/>
</dbReference>
<dbReference type="SMART" id="SM00847">
    <property type="entry name" value="HA2"/>
    <property type="match status" value="1"/>
</dbReference>
<dbReference type="STRING" id="400727.A0A2T7PHN3"/>
<evidence type="ECO:0000256" key="2">
    <source>
        <dbReference type="ARBA" id="ARBA00022741"/>
    </source>
</evidence>
<dbReference type="Gene3D" id="1.10.10.2130">
    <property type="entry name" value="DEAH helicase family, winged-helix domain"/>
    <property type="match status" value="1"/>
</dbReference>
<dbReference type="InterPro" id="IPR011545">
    <property type="entry name" value="DEAD/DEAH_box_helicase_dom"/>
</dbReference>
<evidence type="ECO:0000256" key="3">
    <source>
        <dbReference type="ARBA" id="ARBA00022801"/>
    </source>
</evidence>
<feature type="region of interest" description="Disordered" evidence="6">
    <location>
        <begin position="126"/>
        <end position="222"/>
    </location>
</feature>
<dbReference type="PROSITE" id="PS00690">
    <property type="entry name" value="DEAH_ATP_HELICASE"/>
    <property type="match status" value="1"/>
</dbReference>
<dbReference type="InterPro" id="IPR056371">
    <property type="entry name" value="DHX37-like_C"/>
</dbReference>
<evidence type="ECO:0008006" key="11">
    <source>
        <dbReference type="Google" id="ProtNLM"/>
    </source>
</evidence>
<feature type="region of interest" description="Disordered" evidence="6">
    <location>
        <begin position="499"/>
        <end position="553"/>
    </location>
</feature>
<accession>A0A2T7PHN3</accession>
<dbReference type="GO" id="GO:0016787">
    <property type="term" value="F:hydrolase activity"/>
    <property type="evidence" value="ECO:0007669"/>
    <property type="project" value="UniProtKB-KW"/>
</dbReference>
<evidence type="ECO:0000313" key="9">
    <source>
        <dbReference type="EMBL" id="PVD32917.1"/>
    </source>
</evidence>
<dbReference type="Proteomes" id="UP000245119">
    <property type="component" value="Linkage Group LG4"/>
</dbReference>
<dbReference type="GO" id="GO:0005730">
    <property type="term" value="C:nucleolus"/>
    <property type="evidence" value="ECO:0007669"/>
    <property type="project" value="TreeGrafter"/>
</dbReference>
<dbReference type="InterPro" id="IPR007502">
    <property type="entry name" value="Helicase-assoc_dom"/>
</dbReference>
<evidence type="ECO:0000313" key="10">
    <source>
        <dbReference type="Proteomes" id="UP000245119"/>
    </source>
</evidence>
<dbReference type="GO" id="GO:0000462">
    <property type="term" value="P:maturation of SSU-rRNA from tricistronic rRNA transcript (SSU-rRNA, 5.8S rRNA, LSU-rRNA)"/>
    <property type="evidence" value="ECO:0007669"/>
    <property type="project" value="TreeGrafter"/>
</dbReference>
<reference evidence="9 10" key="1">
    <citation type="submission" date="2018-04" db="EMBL/GenBank/DDBJ databases">
        <title>The genome of golden apple snail Pomacea canaliculata provides insight into stress tolerance and invasive adaptation.</title>
        <authorList>
            <person name="Liu C."/>
            <person name="Liu B."/>
            <person name="Ren Y."/>
            <person name="Zhang Y."/>
            <person name="Wang H."/>
            <person name="Li S."/>
            <person name="Jiang F."/>
            <person name="Yin L."/>
            <person name="Zhang G."/>
            <person name="Qian W."/>
            <person name="Fan W."/>
        </authorList>
    </citation>
    <scope>NUCLEOTIDE SEQUENCE [LARGE SCALE GENOMIC DNA]</scope>
    <source>
        <strain evidence="9">SZHN2017</strain>
        <tissue evidence="9">Muscle</tissue>
    </source>
</reference>
<dbReference type="Gene3D" id="3.40.50.300">
    <property type="entry name" value="P-loop containing nucleotide triphosphate hydrolases"/>
    <property type="match status" value="3"/>
</dbReference>
<dbReference type="CDD" id="cd17982">
    <property type="entry name" value="DEXHc_DHX37"/>
    <property type="match status" value="1"/>
</dbReference>
<evidence type="ECO:0000256" key="4">
    <source>
        <dbReference type="ARBA" id="ARBA00022806"/>
    </source>
</evidence>
<feature type="compositionally biased region" description="Polar residues" evidence="6">
    <location>
        <begin position="193"/>
        <end position="202"/>
    </location>
</feature>
<keyword evidence="4" id="KW-0347">Helicase</keyword>
<dbReference type="InterPro" id="IPR042035">
    <property type="entry name" value="DEAH_win-hel_dom"/>
</dbReference>
<dbReference type="InterPro" id="IPR027417">
    <property type="entry name" value="P-loop_NTPase"/>
</dbReference>
<dbReference type="OrthoDB" id="10025033at2759"/>
<keyword evidence="2" id="KW-0547">Nucleotide-binding</keyword>
<dbReference type="PROSITE" id="PS51192">
    <property type="entry name" value="HELICASE_ATP_BIND_1"/>
    <property type="match status" value="1"/>
</dbReference>
<dbReference type="GO" id="GO:0005524">
    <property type="term" value="F:ATP binding"/>
    <property type="evidence" value="ECO:0007669"/>
    <property type="project" value="UniProtKB-KW"/>
</dbReference>
<dbReference type="InterPro" id="IPR011709">
    <property type="entry name" value="DEAD-box_helicase_OB_fold"/>
</dbReference>
<feature type="domain" description="Helicase ATP-binding" evidence="7">
    <location>
        <begin position="260"/>
        <end position="427"/>
    </location>
</feature>
<feature type="compositionally biased region" description="Basic and acidic residues" evidence="6">
    <location>
        <begin position="12"/>
        <end position="23"/>
    </location>
</feature>
<dbReference type="InterPro" id="IPR003593">
    <property type="entry name" value="AAA+_ATPase"/>
</dbReference>
<proteinExistence type="inferred from homology"/>